<feature type="transmembrane region" description="Helical" evidence="6">
    <location>
        <begin position="269"/>
        <end position="290"/>
    </location>
</feature>
<evidence type="ECO:0000313" key="9">
    <source>
        <dbReference type="EMBL" id="RNI08481.1"/>
    </source>
</evidence>
<dbReference type="Proteomes" id="UP000186879">
    <property type="component" value="Chromosome"/>
</dbReference>
<feature type="transmembrane region" description="Helical" evidence="6">
    <location>
        <begin position="498"/>
        <end position="518"/>
    </location>
</feature>
<dbReference type="InterPro" id="IPR018076">
    <property type="entry name" value="T2SS_GspF_dom"/>
</dbReference>
<reference evidence="10 12" key="2">
    <citation type="submission" date="2016-10" db="EMBL/GenBank/DDBJ databases">
        <authorList>
            <person name="de Groot N.N."/>
        </authorList>
    </citation>
    <scope>NUCLEOTIDE SEQUENCE [LARGE SCALE GENOMIC DNA]</scope>
    <source>
        <strain evidence="10 12">Z-7982</strain>
    </source>
</reference>
<dbReference type="Proteomes" id="UP000267921">
    <property type="component" value="Unassembled WGS sequence"/>
</dbReference>
<dbReference type="PANTHER" id="PTHR35402:SF2">
    <property type="entry name" value="FLAGELLA ACCESSORY PROTEIN J"/>
    <property type="match status" value="1"/>
</dbReference>
<reference evidence="8 11" key="1">
    <citation type="submission" date="2016-10" db="EMBL/GenBank/DDBJ databases">
        <title>Methanohalophilus halophilus.</title>
        <authorList>
            <person name="L'haridon S."/>
        </authorList>
    </citation>
    <scope>NUCLEOTIDE SEQUENCE [LARGE SCALE GENOMIC DNA]</scope>
    <source>
        <strain evidence="8 11">Z-7982</strain>
    </source>
</reference>
<dbReference type="Proteomes" id="UP000198669">
    <property type="component" value="Unassembled WGS sequence"/>
</dbReference>
<dbReference type="EMBL" id="RJJG01000005">
    <property type="protein sequence ID" value="RNI08481.1"/>
    <property type="molecule type" value="Genomic_DNA"/>
</dbReference>
<proteinExistence type="predicted"/>
<dbReference type="PANTHER" id="PTHR35402">
    <property type="entry name" value="INTEGRAL MEMBRANE PROTEIN-RELATED"/>
    <property type="match status" value="1"/>
</dbReference>
<comment type="subcellular location">
    <subcellularLocation>
        <location evidence="1">Cell membrane</location>
        <topology evidence="1">Multi-pass membrane protein</topology>
    </subcellularLocation>
</comment>
<dbReference type="EMBL" id="FNMU01000001">
    <property type="protein sequence ID" value="SDW12299.1"/>
    <property type="molecule type" value="Genomic_DNA"/>
</dbReference>
<feature type="transmembrane region" description="Helical" evidence="6">
    <location>
        <begin position="21"/>
        <end position="44"/>
    </location>
</feature>
<organism evidence="8 11">
    <name type="scientific">Methanohalophilus halophilus</name>
    <dbReference type="NCBI Taxonomy" id="2177"/>
    <lineage>
        <taxon>Archaea</taxon>
        <taxon>Methanobacteriati</taxon>
        <taxon>Methanobacteriota</taxon>
        <taxon>Stenosarchaea group</taxon>
        <taxon>Methanomicrobia</taxon>
        <taxon>Methanosarcinales</taxon>
        <taxon>Methanosarcinaceae</taxon>
        <taxon>Methanohalophilus</taxon>
    </lineage>
</organism>
<evidence type="ECO:0000259" key="7">
    <source>
        <dbReference type="Pfam" id="PF00482"/>
    </source>
</evidence>
<evidence type="ECO:0000313" key="13">
    <source>
        <dbReference type="Proteomes" id="UP000267921"/>
    </source>
</evidence>
<accession>A0A1L3Q0X4</accession>
<evidence type="ECO:0000313" key="11">
    <source>
        <dbReference type="Proteomes" id="UP000186879"/>
    </source>
</evidence>
<dbReference type="NCBIfam" id="NF004704">
    <property type="entry name" value="PRK06041.1-2"/>
    <property type="match status" value="1"/>
</dbReference>
<feature type="transmembrane region" description="Helical" evidence="6">
    <location>
        <begin position="225"/>
        <end position="245"/>
    </location>
</feature>
<feature type="transmembrane region" description="Helical" evidence="6">
    <location>
        <begin position="50"/>
        <end position="68"/>
    </location>
</feature>
<feature type="transmembrane region" description="Helical" evidence="6">
    <location>
        <begin position="524"/>
        <end position="543"/>
    </location>
</feature>
<dbReference type="Pfam" id="PF00482">
    <property type="entry name" value="T2SSF"/>
    <property type="match status" value="1"/>
</dbReference>
<evidence type="ECO:0000256" key="3">
    <source>
        <dbReference type="ARBA" id="ARBA00022692"/>
    </source>
</evidence>
<sequence>MSYRKAFKLMNMEPLDYVKKFALPVIVFGFVFSAIFYIMLPTLFVGNTRIIPALVPVLCIIFAAYYPMSILGGHAATINNNMHYYITQMGVISTADTPRIDIIRIISQNKAYKTLAEESRKIYNLVTVWNLSMSAACRFVAKLTPSIIYQDFLDRFAHGLESGEDIRSFLAAEQNVVMKQYEAMYNSAMYMIEVIKELFVSLVMALIFMASFALIMPVITGMDAVMLMGMVIAIFAMVDVAMLFFTKSKVPKDPIWIQSNIVTKEKTRLYRSIPISLLLCLLMAVAVIFVDKFPTPIDIAIVVTPLVYTGRVARKMEKDIRRKDENFPSFIRSLGSSAGARGGMIDDALKALKSHDFGPLTGDVNELYKRLTTRINKFRAWELFAANTGSNLIDRFSKMFIEATNLGGKPDVIGDMIANNFLRIVTLRKKRSQSASSLVGVLYGLTAGIAFTLNISLGVVELMQEMFTSSMQSSGSGVDAGIGMILHTDVGSMGTLSLLVLLIIAVHALISALMIRVVDGGHPLVGATDFVIMMWIGGGSAVLTEKGIASLLGVT</sequence>
<feature type="transmembrane region" description="Helical" evidence="6">
    <location>
        <begin position="296"/>
        <end position="313"/>
    </location>
</feature>
<dbReference type="KEGG" id="mhaz:BHR79_02800"/>
<dbReference type="GO" id="GO:0005886">
    <property type="term" value="C:plasma membrane"/>
    <property type="evidence" value="ECO:0007669"/>
    <property type="project" value="UniProtKB-SubCell"/>
</dbReference>
<evidence type="ECO:0000256" key="1">
    <source>
        <dbReference type="ARBA" id="ARBA00004651"/>
    </source>
</evidence>
<evidence type="ECO:0000256" key="2">
    <source>
        <dbReference type="ARBA" id="ARBA00022475"/>
    </source>
</evidence>
<dbReference type="GeneID" id="30582652"/>
<dbReference type="RefSeq" id="WP_072560955.1">
    <property type="nucleotide sequence ID" value="NZ_CP017921.1"/>
</dbReference>
<dbReference type="STRING" id="2177.BHR79_02800"/>
<feature type="domain" description="Type II secretion system protein GspF" evidence="7">
    <location>
        <begin position="86"/>
        <end position="211"/>
    </location>
</feature>
<feature type="transmembrane region" description="Helical" evidence="6">
    <location>
        <begin position="438"/>
        <end position="460"/>
    </location>
</feature>
<evidence type="ECO:0000256" key="6">
    <source>
        <dbReference type="SAM" id="Phobius"/>
    </source>
</evidence>
<keyword evidence="5 6" id="KW-0472">Membrane</keyword>
<keyword evidence="2" id="KW-1003">Cell membrane</keyword>
<dbReference type="EMBL" id="CP017921">
    <property type="protein sequence ID" value="APH38522.1"/>
    <property type="molecule type" value="Genomic_DNA"/>
</dbReference>
<keyword evidence="3 6" id="KW-0812">Transmembrane</keyword>
<reference evidence="9 13" key="3">
    <citation type="submission" date="2018-10" db="EMBL/GenBank/DDBJ databases">
        <title>Cultivation of a novel Methanohalophilus strain from Kebrit Deep of the Red Sea and a genomic comparison of members of the genus Methanohalophilus.</title>
        <authorList>
            <person name="Guan Y."/>
            <person name="Ngugi D.K."/>
            <person name="Stingl U."/>
        </authorList>
    </citation>
    <scope>NUCLEOTIDE SEQUENCE [LARGE SCALE GENOMIC DNA]</scope>
    <source>
        <strain evidence="9 13">DSM 3094</strain>
    </source>
</reference>
<keyword evidence="11" id="KW-1185">Reference proteome</keyword>
<keyword evidence="10" id="KW-0282">Flagellum</keyword>
<protein>
    <submittedName>
        <fullName evidence="9">Archaellar assembly protein FlaJ</fullName>
    </submittedName>
    <submittedName>
        <fullName evidence="10">Flagellar protein FlaJ</fullName>
    </submittedName>
    <submittedName>
        <fullName evidence="8">Type II secretion protein F</fullName>
    </submittedName>
</protein>
<feature type="transmembrane region" description="Helical" evidence="6">
    <location>
        <begin position="198"/>
        <end position="219"/>
    </location>
</feature>
<gene>
    <name evidence="9" type="primary">flaJ</name>
    <name evidence="8" type="ORF">BHR79_02800</name>
    <name evidence="9" type="ORF">EFE40_08085</name>
    <name evidence="10" type="ORF">SAMN04515625_0387</name>
</gene>
<keyword evidence="4 6" id="KW-1133">Transmembrane helix</keyword>
<evidence type="ECO:0000313" key="10">
    <source>
        <dbReference type="EMBL" id="SDW12299.1"/>
    </source>
</evidence>
<evidence type="ECO:0000313" key="8">
    <source>
        <dbReference type="EMBL" id="APH38522.1"/>
    </source>
</evidence>
<dbReference type="AlphaFoldDB" id="A0A1L3Q0X4"/>
<keyword evidence="10" id="KW-0969">Cilium</keyword>
<evidence type="ECO:0000256" key="4">
    <source>
        <dbReference type="ARBA" id="ARBA00022989"/>
    </source>
</evidence>
<dbReference type="OrthoDB" id="141855at2157"/>
<evidence type="ECO:0000256" key="5">
    <source>
        <dbReference type="ARBA" id="ARBA00023136"/>
    </source>
</evidence>
<keyword evidence="10" id="KW-0966">Cell projection</keyword>
<evidence type="ECO:0000313" key="12">
    <source>
        <dbReference type="Proteomes" id="UP000198669"/>
    </source>
</evidence>
<name>A0A1L3Q0X4_9EURY</name>
<dbReference type="InterPro" id="IPR056569">
    <property type="entry name" value="ArlJ-like"/>
</dbReference>